<dbReference type="Proteomes" id="UP001149074">
    <property type="component" value="Unassembled WGS sequence"/>
</dbReference>
<comment type="caution">
    <text evidence="1">The sequence shown here is derived from an EMBL/GenBank/DDBJ whole genome shotgun (WGS) entry which is preliminary data.</text>
</comment>
<name>A0A9W9KE27_9EURO</name>
<dbReference type="GeneID" id="81355112"/>
<reference evidence="1" key="2">
    <citation type="journal article" date="2023" name="IMA Fungus">
        <title>Comparative genomic study of the Penicillium genus elucidates a diverse pangenome and 15 lateral gene transfer events.</title>
        <authorList>
            <person name="Petersen C."/>
            <person name="Sorensen T."/>
            <person name="Nielsen M.R."/>
            <person name="Sondergaard T.E."/>
            <person name="Sorensen J.L."/>
            <person name="Fitzpatrick D.A."/>
            <person name="Frisvad J.C."/>
            <person name="Nielsen K.L."/>
        </authorList>
    </citation>
    <scope>NUCLEOTIDE SEQUENCE</scope>
    <source>
        <strain evidence="1">IBT 30761</strain>
    </source>
</reference>
<reference evidence="1" key="1">
    <citation type="submission" date="2022-11" db="EMBL/GenBank/DDBJ databases">
        <authorList>
            <person name="Petersen C."/>
        </authorList>
    </citation>
    <scope>NUCLEOTIDE SEQUENCE</scope>
    <source>
        <strain evidence="1">IBT 30761</strain>
    </source>
</reference>
<proteinExistence type="predicted"/>
<dbReference type="EMBL" id="JAPQKI010000004">
    <property type="protein sequence ID" value="KAJ5103110.1"/>
    <property type="molecule type" value="Genomic_DNA"/>
</dbReference>
<dbReference type="RefSeq" id="XP_056476490.1">
    <property type="nucleotide sequence ID" value="XM_056616133.1"/>
</dbReference>
<dbReference type="InterPro" id="IPR021858">
    <property type="entry name" value="Fun_TF"/>
</dbReference>
<accession>A0A9W9KE27</accession>
<dbReference type="Pfam" id="PF11951">
    <property type="entry name" value="Fungal_trans_2"/>
    <property type="match status" value="1"/>
</dbReference>
<dbReference type="OrthoDB" id="194358at2759"/>
<protein>
    <submittedName>
        <fullName evidence="1">Fungal-specific transcription factor domain-containing protein</fullName>
    </submittedName>
</protein>
<organism evidence="1 2">
    <name type="scientific">Penicillium argentinense</name>
    <dbReference type="NCBI Taxonomy" id="1131581"/>
    <lineage>
        <taxon>Eukaryota</taxon>
        <taxon>Fungi</taxon>
        <taxon>Dikarya</taxon>
        <taxon>Ascomycota</taxon>
        <taxon>Pezizomycotina</taxon>
        <taxon>Eurotiomycetes</taxon>
        <taxon>Eurotiomycetidae</taxon>
        <taxon>Eurotiales</taxon>
        <taxon>Aspergillaceae</taxon>
        <taxon>Penicillium</taxon>
    </lineage>
</organism>
<sequence length="171" mass="19583">MRDYIQRKASTGATYIELESLSQTGWELQQEILAWKLSAKDPNSFNQVAMLYQQGMLIYLSGQYDYRPELGTLPANVPRRTGTEIQTHVLRILDLTPHLLNKSNFAEVMYLFPLRVAGARAVDFVTRSKVIGLARRIAERGFRVTERVLSDLQLLWRFRDSGLAPLPITEI</sequence>
<keyword evidence="2" id="KW-1185">Reference proteome</keyword>
<evidence type="ECO:0000313" key="1">
    <source>
        <dbReference type="EMBL" id="KAJ5103110.1"/>
    </source>
</evidence>
<dbReference type="AlphaFoldDB" id="A0A9W9KE27"/>
<gene>
    <name evidence="1" type="ORF">N7532_003639</name>
</gene>
<evidence type="ECO:0000313" key="2">
    <source>
        <dbReference type="Proteomes" id="UP001149074"/>
    </source>
</evidence>